<keyword evidence="1" id="KW-0812">Transmembrane</keyword>
<reference evidence="2 3" key="1">
    <citation type="submission" date="2011-07" db="EMBL/GenBank/DDBJ databases">
        <authorList>
            <person name="Coyne R."/>
            <person name="Brami D."/>
            <person name="Johnson J."/>
            <person name="Hostetler J."/>
            <person name="Hannick L."/>
            <person name="Clark T."/>
            <person name="Cassidy-Hanley D."/>
            <person name="Inman J."/>
        </authorList>
    </citation>
    <scope>NUCLEOTIDE SEQUENCE [LARGE SCALE GENOMIC DNA]</scope>
    <source>
        <strain evidence="2 3">G5</strain>
    </source>
</reference>
<sequence>MQQYAAVQQFFSINLVINIIIKLSNLYFYFQFFQVNFILLLSFFNISFNLSPGKNQQGLSWIQWEYLILISVKTLFFYLICSHEVLSCQKIHLFQSQIQFGTQGTNSFNS</sequence>
<dbReference type="RefSeq" id="XP_004037429.1">
    <property type="nucleotide sequence ID" value="XM_004037381.1"/>
</dbReference>
<gene>
    <name evidence="2" type="ORF">IMG5_052770</name>
</gene>
<proteinExistence type="predicted"/>
<dbReference type="InParanoid" id="G0QMW2"/>
<name>G0QMW2_ICHMU</name>
<evidence type="ECO:0000256" key="1">
    <source>
        <dbReference type="SAM" id="Phobius"/>
    </source>
</evidence>
<protein>
    <recommendedName>
        <fullName evidence="4">Transmembrane protein</fullName>
    </recommendedName>
</protein>
<evidence type="ECO:0008006" key="4">
    <source>
        <dbReference type="Google" id="ProtNLM"/>
    </source>
</evidence>
<feature type="transmembrane region" description="Helical" evidence="1">
    <location>
        <begin position="26"/>
        <end position="46"/>
    </location>
</feature>
<keyword evidence="1" id="KW-0472">Membrane</keyword>
<keyword evidence="3" id="KW-1185">Reference proteome</keyword>
<organism evidence="2 3">
    <name type="scientific">Ichthyophthirius multifiliis</name>
    <name type="common">White spot disease agent</name>
    <name type="synonym">Ich</name>
    <dbReference type="NCBI Taxonomy" id="5932"/>
    <lineage>
        <taxon>Eukaryota</taxon>
        <taxon>Sar</taxon>
        <taxon>Alveolata</taxon>
        <taxon>Ciliophora</taxon>
        <taxon>Intramacronucleata</taxon>
        <taxon>Oligohymenophorea</taxon>
        <taxon>Hymenostomatida</taxon>
        <taxon>Ophryoglenina</taxon>
        <taxon>Ichthyophthirius</taxon>
    </lineage>
</organism>
<evidence type="ECO:0000313" key="2">
    <source>
        <dbReference type="EMBL" id="EGR33443.1"/>
    </source>
</evidence>
<dbReference type="GeneID" id="14909623"/>
<dbReference type="EMBL" id="GL983445">
    <property type="protein sequence ID" value="EGR33443.1"/>
    <property type="molecule type" value="Genomic_DNA"/>
</dbReference>
<accession>G0QMW2</accession>
<dbReference type="Proteomes" id="UP000008983">
    <property type="component" value="Unassembled WGS sequence"/>
</dbReference>
<keyword evidence="1" id="KW-1133">Transmembrane helix</keyword>
<dbReference type="AlphaFoldDB" id="G0QMW2"/>
<evidence type="ECO:0000313" key="3">
    <source>
        <dbReference type="Proteomes" id="UP000008983"/>
    </source>
</evidence>
<feature type="transmembrane region" description="Helical" evidence="1">
    <location>
        <begin position="66"/>
        <end position="86"/>
    </location>
</feature>